<protein>
    <recommendedName>
        <fullName evidence="4">Pentatricopeptide repeat-containing protein</fullName>
    </recommendedName>
</protein>
<evidence type="ECO:0000313" key="2">
    <source>
        <dbReference type="EMBL" id="KAK1698028.1"/>
    </source>
</evidence>
<comment type="caution">
    <text evidence="2">The sequence shown here is derived from an EMBL/GenBank/DDBJ whole genome shotgun (WGS) entry which is preliminary data.</text>
</comment>
<feature type="signal peptide" evidence="1">
    <location>
        <begin position="1"/>
        <end position="31"/>
    </location>
</feature>
<dbReference type="InterPro" id="IPR046960">
    <property type="entry name" value="PPR_At4g14850-like_plant"/>
</dbReference>
<dbReference type="GO" id="GO:0003723">
    <property type="term" value="F:RNA binding"/>
    <property type="evidence" value="ECO:0007669"/>
    <property type="project" value="InterPro"/>
</dbReference>
<evidence type="ECO:0000313" key="3">
    <source>
        <dbReference type="Proteomes" id="UP001231189"/>
    </source>
</evidence>
<dbReference type="Gene3D" id="1.25.40.10">
    <property type="entry name" value="Tetratricopeptide repeat domain"/>
    <property type="match status" value="1"/>
</dbReference>
<reference evidence="2" key="1">
    <citation type="submission" date="2023-07" db="EMBL/GenBank/DDBJ databases">
        <title>A chromosome-level genome assembly of Lolium multiflorum.</title>
        <authorList>
            <person name="Chen Y."/>
            <person name="Copetti D."/>
            <person name="Kolliker R."/>
            <person name="Studer B."/>
        </authorList>
    </citation>
    <scope>NUCLEOTIDE SEQUENCE</scope>
    <source>
        <strain evidence="2">02402/16</strain>
        <tissue evidence="2">Leaf</tissue>
    </source>
</reference>
<keyword evidence="1" id="KW-0732">Signal</keyword>
<evidence type="ECO:0008006" key="4">
    <source>
        <dbReference type="Google" id="ProtNLM"/>
    </source>
</evidence>
<dbReference type="EMBL" id="JAUUTY010000001">
    <property type="protein sequence ID" value="KAK1698028.1"/>
    <property type="molecule type" value="Genomic_DNA"/>
</dbReference>
<dbReference type="AlphaFoldDB" id="A0AAD8X5R4"/>
<feature type="chain" id="PRO_5041997599" description="Pentatricopeptide repeat-containing protein" evidence="1">
    <location>
        <begin position="32"/>
        <end position="133"/>
    </location>
</feature>
<keyword evidence="3" id="KW-1185">Reference proteome</keyword>
<dbReference type="InterPro" id="IPR011990">
    <property type="entry name" value="TPR-like_helical_dom_sf"/>
</dbReference>
<accession>A0AAD8X5R4</accession>
<evidence type="ECO:0000256" key="1">
    <source>
        <dbReference type="SAM" id="SignalP"/>
    </source>
</evidence>
<dbReference type="Proteomes" id="UP001231189">
    <property type="component" value="Unassembled WGS sequence"/>
</dbReference>
<proteinExistence type="predicted"/>
<dbReference type="GO" id="GO:0009451">
    <property type="term" value="P:RNA modification"/>
    <property type="evidence" value="ECO:0007669"/>
    <property type="project" value="InterPro"/>
</dbReference>
<sequence>MPYTPTWSVYRICRWFLLSCLTGDCLRRVLAGPCRHRDSPGPLPRHPPPPRLLQARAPPDSHSLFDGMSHRNLVSWGSAISMYAQHGRDEEATALFAAFRRASSCEPANKFLLASALRACVQFDGCFVRRTGA</sequence>
<dbReference type="PANTHER" id="PTHR24015">
    <property type="entry name" value="OS07G0578800 PROTEIN-RELATED"/>
    <property type="match status" value="1"/>
</dbReference>
<organism evidence="2 3">
    <name type="scientific">Lolium multiflorum</name>
    <name type="common">Italian ryegrass</name>
    <name type="synonym">Lolium perenne subsp. multiflorum</name>
    <dbReference type="NCBI Taxonomy" id="4521"/>
    <lineage>
        <taxon>Eukaryota</taxon>
        <taxon>Viridiplantae</taxon>
        <taxon>Streptophyta</taxon>
        <taxon>Embryophyta</taxon>
        <taxon>Tracheophyta</taxon>
        <taxon>Spermatophyta</taxon>
        <taxon>Magnoliopsida</taxon>
        <taxon>Liliopsida</taxon>
        <taxon>Poales</taxon>
        <taxon>Poaceae</taxon>
        <taxon>BOP clade</taxon>
        <taxon>Pooideae</taxon>
        <taxon>Poodae</taxon>
        <taxon>Poeae</taxon>
        <taxon>Poeae Chloroplast Group 2 (Poeae type)</taxon>
        <taxon>Loliodinae</taxon>
        <taxon>Loliinae</taxon>
        <taxon>Lolium</taxon>
    </lineage>
</organism>
<name>A0AAD8X5R4_LOLMU</name>
<gene>
    <name evidence="2" type="ORF">QYE76_014725</name>
</gene>